<protein>
    <submittedName>
        <fullName evidence="2">Uncharacterized protein</fullName>
    </submittedName>
</protein>
<evidence type="ECO:0000313" key="3">
    <source>
        <dbReference type="Proteomes" id="UP000009168"/>
    </source>
</evidence>
<evidence type="ECO:0000256" key="1">
    <source>
        <dbReference type="SAM" id="MobiDB-lite"/>
    </source>
</evidence>
<sequence length="557" mass="66268">MSNFTLDLYFKEDYPEQKLKQLQQLIRSKARYHAQETKNKGKNIFLNVNASKDSKEFCDEVIKLFRSFQDSEEFLRQCLYQVKLQVNCLGEDRNFLILIPVLIYDFMKQITDVSFEFQNTDITSKNIDDLTNIFKMFRYLESFTIKCNEQICFQNNQQLELFCNSLSPLITNLKYFQILNNRKEKNTGYTISIPSNFTTQISKLLTNCKMLKCLKLDFAYMGWDRERIRYIPQNILTNLLMYCDQWPDTLNILEINFDRMTYQNSNVDFYQVQFFLIKLTALIRKQADLEEFSFDLSGFNPFNNQDISKQLIQLSEELKNVRKLSLQLGGHFKLSAQDWKIFLKNISSIKNLVRLNLNIEFWKDFVLNNPCKKQYHTSIIQEFINNLINNHKFDLESLSFNTDDWFFLNNVEEQNIINQISQFQNLNELTLLFYKSKSLNYYKIQQFEQQVKQGSLCKNNQPSRVQLPQIQTIQIKHYSQNETPQKKVSENEVNTEQIIKSQEKVSQKKSSSKKLTKKQEAEQYLKELLSKHLSNQTQNENSIKEDLKKKYLSSQTE</sequence>
<dbReference type="eggNOG" id="KOG0823">
    <property type="taxonomic scope" value="Eukaryota"/>
</dbReference>
<dbReference type="Proteomes" id="UP000009168">
    <property type="component" value="Unassembled WGS sequence"/>
</dbReference>
<dbReference type="InParanoid" id="Q237Q9"/>
<name>Q237Q9_TETTS</name>
<accession>Q237Q9</accession>
<keyword evidence="3" id="KW-1185">Reference proteome</keyword>
<gene>
    <name evidence="2" type="ORF">TTHERM_00320280</name>
</gene>
<feature type="region of interest" description="Disordered" evidence="1">
    <location>
        <begin position="531"/>
        <end position="557"/>
    </location>
</feature>
<dbReference type="RefSeq" id="XP_001012927.2">
    <property type="nucleotide sequence ID" value="XM_001012927.2"/>
</dbReference>
<dbReference type="HOGENOM" id="CLU_351111_0_0_1"/>
<evidence type="ECO:0000313" key="2">
    <source>
        <dbReference type="EMBL" id="EAR92682.2"/>
    </source>
</evidence>
<reference evidence="3" key="1">
    <citation type="journal article" date="2006" name="PLoS Biol.">
        <title>Macronuclear genome sequence of the ciliate Tetrahymena thermophila, a model eukaryote.</title>
        <authorList>
            <person name="Eisen J.A."/>
            <person name="Coyne R.S."/>
            <person name="Wu M."/>
            <person name="Wu D."/>
            <person name="Thiagarajan M."/>
            <person name="Wortman J.R."/>
            <person name="Badger J.H."/>
            <person name="Ren Q."/>
            <person name="Amedeo P."/>
            <person name="Jones K.M."/>
            <person name="Tallon L.J."/>
            <person name="Delcher A.L."/>
            <person name="Salzberg S.L."/>
            <person name="Silva J.C."/>
            <person name="Haas B.J."/>
            <person name="Majoros W.H."/>
            <person name="Farzad M."/>
            <person name="Carlton J.M."/>
            <person name="Smith R.K. Jr."/>
            <person name="Garg J."/>
            <person name="Pearlman R.E."/>
            <person name="Karrer K.M."/>
            <person name="Sun L."/>
            <person name="Manning G."/>
            <person name="Elde N.C."/>
            <person name="Turkewitz A.P."/>
            <person name="Asai D.J."/>
            <person name="Wilkes D.E."/>
            <person name="Wang Y."/>
            <person name="Cai H."/>
            <person name="Collins K."/>
            <person name="Stewart B.A."/>
            <person name="Lee S.R."/>
            <person name="Wilamowska K."/>
            <person name="Weinberg Z."/>
            <person name="Ruzzo W.L."/>
            <person name="Wloga D."/>
            <person name="Gaertig J."/>
            <person name="Frankel J."/>
            <person name="Tsao C.-C."/>
            <person name="Gorovsky M.A."/>
            <person name="Keeling P.J."/>
            <person name="Waller R.F."/>
            <person name="Patron N.J."/>
            <person name="Cherry J.M."/>
            <person name="Stover N.A."/>
            <person name="Krieger C.J."/>
            <person name="del Toro C."/>
            <person name="Ryder H.F."/>
            <person name="Williamson S.C."/>
            <person name="Barbeau R.A."/>
            <person name="Hamilton E.P."/>
            <person name="Orias E."/>
        </authorList>
    </citation>
    <scope>NUCLEOTIDE SEQUENCE [LARGE SCALE GENOMIC DNA]</scope>
    <source>
        <strain evidence="3">SB210</strain>
    </source>
</reference>
<dbReference type="KEGG" id="tet:TTHERM_00320280"/>
<feature type="region of interest" description="Disordered" evidence="1">
    <location>
        <begin position="499"/>
        <end position="518"/>
    </location>
</feature>
<dbReference type="EMBL" id="GG662743">
    <property type="protein sequence ID" value="EAR92682.2"/>
    <property type="molecule type" value="Genomic_DNA"/>
</dbReference>
<feature type="compositionally biased region" description="Polar residues" evidence="1">
    <location>
        <begin position="532"/>
        <end position="541"/>
    </location>
</feature>
<organism evidence="2 3">
    <name type="scientific">Tetrahymena thermophila (strain SB210)</name>
    <dbReference type="NCBI Taxonomy" id="312017"/>
    <lineage>
        <taxon>Eukaryota</taxon>
        <taxon>Sar</taxon>
        <taxon>Alveolata</taxon>
        <taxon>Ciliophora</taxon>
        <taxon>Intramacronucleata</taxon>
        <taxon>Oligohymenophorea</taxon>
        <taxon>Hymenostomatida</taxon>
        <taxon>Tetrahymenina</taxon>
        <taxon>Tetrahymenidae</taxon>
        <taxon>Tetrahymena</taxon>
    </lineage>
</organism>
<proteinExistence type="predicted"/>
<dbReference type="GeneID" id="7825125"/>
<dbReference type="AlphaFoldDB" id="Q237Q9"/>